<dbReference type="GO" id="GO:0008305">
    <property type="term" value="C:integrin complex"/>
    <property type="evidence" value="ECO:0007669"/>
    <property type="project" value="TreeGrafter"/>
</dbReference>
<dbReference type="GO" id="GO:0007229">
    <property type="term" value="P:integrin-mediated signaling pathway"/>
    <property type="evidence" value="ECO:0007669"/>
    <property type="project" value="TreeGrafter"/>
</dbReference>
<keyword evidence="4" id="KW-0378">Hydrolase</keyword>
<dbReference type="SUPFAM" id="SSF55486">
    <property type="entry name" value="Metalloproteases ('zincins'), catalytic domain"/>
    <property type="match status" value="1"/>
</dbReference>
<dbReference type="GO" id="GO:0009897">
    <property type="term" value="C:external side of plasma membrane"/>
    <property type="evidence" value="ECO:0007669"/>
    <property type="project" value="TreeGrafter"/>
</dbReference>
<dbReference type="STRING" id="448385.sce5660"/>
<feature type="binding site" evidence="4">
    <location>
        <position position="145"/>
    </location>
    <ligand>
        <name>Zn(2+)</name>
        <dbReference type="ChEBI" id="CHEBI:29105"/>
        <note>catalytic</note>
    </ligand>
</feature>
<sequence length="727" mass="77096">MLRFERALSALSLTAVCALSACAVDTGPSEAEADPPEASEDVAGARAPLVRVNANWFWPDGKVPYCFDADFPPAWVPTVHSAIENMERRLPIDFTHVRCDAGQDDYVRFIQGFGDTGGESEDTGWDEGEQDITIFSVPSESLVTHEMLHALGMYHEQSRSDREKYVTINWACIDSDKDHNYDTKSNTFTSGVYDYESIMHYRTGAWCASTPPAWCNVPDGSGTACATIVKKDGSLIGRNTVMSREDINSMYYMYSEPFPVADGDYAGVSVAVGDFDGDGYADVATGLPFKAVNGAGAAGEVRVYKGTSRGLYPWQTITQGDIGWVSRVNDRFGWTMAAADIDKDGRAELIVGAPYEAVDGLANAGAVAVLRPDDAGKLQAFRTYTQKTQGLGVVRANSYFGYGLAAGDFGRARTASGAIDPAWGLALAISAPGEASSRGAVYLFGQTNPTSGSPKHRTQRITGSANGDQFGFALAIGNVDDDTELELVVGSPYASSAHGQVDVFNGAAPAAASNLSAPMVTHWESVAAPEAATRNFGASLAVANFREDGPDEIAIGAPGTQNSTGAVYIFRKELVFADPNAFHLKQTILQNGAQEPGDEFGFALVAANVEPSTTQHELIIGAPGENDRAGAISVFRGGIANLQALQILQQSDITGATAQPFSRFGYALAAGSINGMGDSDVTSDQFNQHVGNPLRHIPDVVVGSPSIDSFSLFRGNHTVGLVGHAKH</sequence>
<dbReference type="GO" id="GO:0004222">
    <property type="term" value="F:metalloendopeptidase activity"/>
    <property type="evidence" value="ECO:0007669"/>
    <property type="project" value="UniProtKB-UniRule"/>
</dbReference>
<reference evidence="7 8" key="1">
    <citation type="journal article" date="2007" name="Nat. Biotechnol.">
        <title>Complete genome sequence of the myxobacterium Sorangium cellulosum.</title>
        <authorList>
            <person name="Schneiker S."/>
            <person name="Perlova O."/>
            <person name="Kaiser O."/>
            <person name="Gerth K."/>
            <person name="Alici A."/>
            <person name="Altmeyer M.O."/>
            <person name="Bartels D."/>
            <person name="Bekel T."/>
            <person name="Beyer S."/>
            <person name="Bode E."/>
            <person name="Bode H.B."/>
            <person name="Bolten C.J."/>
            <person name="Choudhuri J.V."/>
            <person name="Doss S."/>
            <person name="Elnakady Y.A."/>
            <person name="Frank B."/>
            <person name="Gaigalat L."/>
            <person name="Goesmann A."/>
            <person name="Groeger C."/>
            <person name="Gross F."/>
            <person name="Jelsbak L."/>
            <person name="Jelsbak L."/>
            <person name="Kalinowski J."/>
            <person name="Kegler C."/>
            <person name="Knauber T."/>
            <person name="Konietzny S."/>
            <person name="Kopp M."/>
            <person name="Krause L."/>
            <person name="Krug D."/>
            <person name="Linke B."/>
            <person name="Mahmud T."/>
            <person name="Martinez-Arias R."/>
            <person name="McHardy A.C."/>
            <person name="Merai M."/>
            <person name="Meyer F."/>
            <person name="Mormann S."/>
            <person name="Munoz-Dorado J."/>
            <person name="Perez J."/>
            <person name="Pradella S."/>
            <person name="Rachid S."/>
            <person name="Raddatz G."/>
            <person name="Rosenau F."/>
            <person name="Rueckert C."/>
            <person name="Sasse F."/>
            <person name="Scharfe M."/>
            <person name="Schuster S.C."/>
            <person name="Suen G."/>
            <person name="Treuner-Lange A."/>
            <person name="Velicer G.J."/>
            <person name="Vorholter F.-J."/>
            <person name="Weissman K.J."/>
            <person name="Welch R.D."/>
            <person name="Wenzel S.C."/>
            <person name="Whitworth D.E."/>
            <person name="Wilhelm S."/>
            <person name="Wittmann C."/>
            <person name="Bloecker H."/>
            <person name="Puehler A."/>
            <person name="Mueller R."/>
        </authorList>
    </citation>
    <scope>NUCLEOTIDE SEQUENCE [LARGE SCALE GENOMIC DNA]</scope>
    <source>
        <strain evidence="8">So ce56</strain>
    </source>
</reference>
<dbReference type="EMBL" id="AM746676">
    <property type="protein sequence ID" value="CAN95823.1"/>
    <property type="molecule type" value="Genomic_DNA"/>
</dbReference>
<dbReference type="SUPFAM" id="SSF69318">
    <property type="entry name" value="Integrin alpha N-terminal domain"/>
    <property type="match status" value="2"/>
</dbReference>
<evidence type="ECO:0000256" key="2">
    <source>
        <dbReference type="ARBA" id="ARBA00022737"/>
    </source>
</evidence>
<evidence type="ECO:0000256" key="5">
    <source>
        <dbReference type="SAM" id="SignalP"/>
    </source>
</evidence>
<dbReference type="PRINTS" id="PR00480">
    <property type="entry name" value="ASTACIN"/>
</dbReference>
<protein>
    <recommendedName>
        <fullName evidence="6">Peptidase M12A domain-containing protein</fullName>
    </recommendedName>
</protein>
<feature type="signal peptide" evidence="5">
    <location>
        <begin position="1"/>
        <end position="23"/>
    </location>
</feature>
<dbReference type="SMART" id="SM00191">
    <property type="entry name" value="Int_alpha"/>
    <property type="match status" value="6"/>
</dbReference>
<comment type="caution">
    <text evidence="4">Lacks conserved residue(s) required for the propagation of feature annotation.</text>
</comment>
<dbReference type="Pfam" id="PF01400">
    <property type="entry name" value="Astacin"/>
    <property type="match status" value="1"/>
</dbReference>
<keyword evidence="4" id="KW-0862">Zinc</keyword>
<evidence type="ECO:0000256" key="1">
    <source>
        <dbReference type="ARBA" id="ARBA00022729"/>
    </source>
</evidence>
<dbReference type="GO" id="GO:0005178">
    <property type="term" value="F:integrin binding"/>
    <property type="evidence" value="ECO:0007669"/>
    <property type="project" value="TreeGrafter"/>
</dbReference>
<feature type="domain" description="Peptidase M12A" evidence="6">
    <location>
        <begin position="47"/>
        <end position="257"/>
    </location>
</feature>
<dbReference type="eggNOG" id="COG3170">
    <property type="taxonomic scope" value="Bacteria"/>
</dbReference>
<evidence type="ECO:0000313" key="7">
    <source>
        <dbReference type="EMBL" id="CAN95823.1"/>
    </source>
</evidence>
<keyword evidence="4" id="KW-0482">Metalloprotease</keyword>
<dbReference type="PROSITE" id="PS51257">
    <property type="entry name" value="PROKAR_LIPOPROTEIN"/>
    <property type="match status" value="1"/>
</dbReference>
<keyword evidence="2" id="KW-0677">Repeat</keyword>
<keyword evidence="1 5" id="KW-0732">Signal</keyword>
<gene>
    <name evidence="7" type="ordered locus">sce5660</name>
</gene>
<dbReference type="Proteomes" id="UP000002139">
    <property type="component" value="Chromosome"/>
</dbReference>
<evidence type="ECO:0000256" key="3">
    <source>
        <dbReference type="ARBA" id="ARBA00023180"/>
    </source>
</evidence>
<dbReference type="Gene3D" id="3.40.390.10">
    <property type="entry name" value="Collagenase (Catalytic Domain)"/>
    <property type="match status" value="1"/>
</dbReference>
<dbReference type="PROSITE" id="PS51864">
    <property type="entry name" value="ASTACIN"/>
    <property type="match status" value="1"/>
</dbReference>
<dbReference type="PROSITE" id="PS51470">
    <property type="entry name" value="FG_GAP"/>
    <property type="match status" value="5"/>
</dbReference>
<keyword evidence="4" id="KW-0645">Protease</keyword>
<feature type="active site" evidence="4">
    <location>
        <position position="146"/>
    </location>
</feature>
<keyword evidence="8" id="KW-1185">Reference proteome</keyword>
<keyword evidence="3" id="KW-0325">Glycoprotein</keyword>
<dbReference type="InterPro" id="IPR013519">
    <property type="entry name" value="Int_alpha_beta-p"/>
</dbReference>
<comment type="cofactor">
    <cofactor evidence="4">
        <name>Zn(2+)</name>
        <dbReference type="ChEBI" id="CHEBI:29105"/>
    </cofactor>
    <text evidence="4">Binds 1 zinc ion per subunit.</text>
</comment>
<name>A9G423_SORC5</name>
<dbReference type="InterPro" id="IPR028994">
    <property type="entry name" value="Integrin_alpha_N"/>
</dbReference>
<accession>A9G423</accession>
<dbReference type="Gene3D" id="2.130.10.130">
    <property type="entry name" value="Integrin alpha, N-terminal"/>
    <property type="match status" value="2"/>
</dbReference>
<dbReference type="HOGENOM" id="CLU_380768_0_0_7"/>
<dbReference type="eggNOG" id="COG5555">
    <property type="taxonomic scope" value="Bacteria"/>
</dbReference>
<evidence type="ECO:0000313" key="8">
    <source>
        <dbReference type="Proteomes" id="UP000002139"/>
    </source>
</evidence>
<dbReference type="GO" id="GO:0008270">
    <property type="term" value="F:zinc ion binding"/>
    <property type="evidence" value="ECO:0007669"/>
    <property type="project" value="UniProtKB-UniRule"/>
</dbReference>
<dbReference type="KEGG" id="scl:sce5660"/>
<keyword evidence="4" id="KW-0479">Metal-binding</keyword>
<dbReference type="InterPro" id="IPR013517">
    <property type="entry name" value="FG-GAP"/>
</dbReference>
<dbReference type="GO" id="GO:0007160">
    <property type="term" value="P:cell-matrix adhesion"/>
    <property type="evidence" value="ECO:0007669"/>
    <property type="project" value="TreeGrafter"/>
</dbReference>
<dbReference type="InterPro" id="IPR006026">
    <property type="entry name" value="Peptidase_Metallo"/>
</dbReference>
<dbReference type="GO" id="GO:0098609">
    <property type="term" value="P:cell-cell adhesion"/>
    <property type="evidence" value="ECO:0007669"/>
    <property type="project" value="TreeGrafter"/>
</dbReference>
<dbReference type="GO" id="GO:0006508">
    <property type="term" value="P:proteolysis"/>
    <property type="evidence" value="ECO:0007669"/>
    <property type="project" value="UniProtKB-KW"/>
</dbReference>
<organism evidence="7 8">
    <name type="scientific">Sorangium cellulosum (strain So ce56)</name>
    <name type="common">Polyangium cellulosum (strain So ce56)</name>
    <dbReference type="NCBI Taxonomy" id="448385"/>
    <lineage>
        <taxon>Bacteria</taxon>
        <taxon>Pseudomonadati</taxon>
        <taxon>Myxococcota</taxon>
        <taxon>Polyangia</taxon>
        <taxon>Polyangiales</taxon>
        <taxon>Polyangiaceae</taxon>
        <taxon>Sorangium</taxon>
    </lineage>
</organism>
<dbReference type="InterPro" id="IPR024079">
    <property type="entry name" value="MetalloPept_cat_dom_sf"/>
</dbReference>
<dbReference type="PANTHER" id="PTHR23220">
    <property type="entry name" value="INTEGRIN ALPHA"/>
    <property type="match status" value="1"/>
</dbReference>
<dbReference type="Pfam" id="PF01839">
    <property type="entry name" value="FG-GAP"/>
    <property type="match status" value="2"/>
</dbReference>
<feature type="chain" id="PRO_5002737930" description="Peptidase M12A domain-containing protein" evidence="5">
    <location>
        <begin position="24"/>
        <end position="727"/>
    </location>
</feature>
<dbReference type="SMART" id="SM00235">
    <property type="entry name" value="ZnMc"/>
    <property type="match status" value="1"/>
</dbReference>
<feature type="binding site" evidence="4">
    <location>
        <position position="149"/>
    </location>
    <ligand>
        <name>Zn(2+)</name>
        <dbReference type="ChEBI" id="CHEBI:29105"/>
        <note>catalytic</note>
    </ligand>
</feature>
<evidence type="ECO:0000259" key="6">
    <source>
        <dbReference type="PROSITE" id="PS51864"/>
    </source>
</evidence>
<dbReference type="AlphaFoldDB" id="A9G423"/>
<feature type="binding site" evidence="4">
    <location>
        <position position="155"/>
    </location>
    <ligand>
        <name>Zn(2+)</name>
        <dbReference type="ChEBI" id="CHEBI:29105"/>
        <note>catalytic</note>
    </ligand>
</feature>
<proteinExistence type="predicted"/>
<dbReference type="InterPro" id="IPR001506">
    <property type="entry name" value="Peptidase_M12A"/>
</dbReference>
<evidence type="ECO:0000256" key="4">
    <source>
        <dbReference type="PROSITE-ProRule" id="PRU01211"/>
    </source>
</evidence>
<dbReference type="GO" id="GO:0033627">
    <property type="term" value="P:cell adhesion mediated by integrin"/>
    <property type="evidence" value="ECO:0007669"/>
    <property type="project" value="TreeGrafter"/>
</dbReference>
<dbReference type="PANTHER" id="PTHR23220:SF83">
    <property type="entry name" value="INTEGRIN ALPHA-PS3-RELATED"/>
    <property type="match status" value="1"/>
</dbReference>